<feature type="transmembrane region" description="Helical" evidence="6">
    <location>
        <begin position="215"/>
        <end position="232"/>
    </location>
</feature>
<dbReference type="AlphaFoldDB" id="A0A1G7C6Z5"/>
<evidence type="ECO:0000256" key="6">
    <source>
        <dbReference type="SAM" id="Phobius"/>
    </source>
</evidence>
<dbReference type="Proteomes" id="UP000183812">
    <property type="component" value="Unassembled WGS sequence"/>
</dbReference>
<dbReference type="OrthoDB" id="7165334at2"/>
<dbReference type="GO" id="GO:0016020">
    <property type="term" value="C:membrane"/>
    <property type="evidence" value="ECO:0007669"/>
    <property type="project" value="UniProtKB-SubCell"/>
</dbReference>
<evidence type="ECO:0000256" key="2">
    <source>
        <dbReference type="ARBA" id="ARBA00009853"/>
    </source>
</evidence>
<evidence type="ECO:0000256" key="1">
    <source>
        <dbReference type="ARBA" id="ARBA00004141"/>
    </source>
</evidence>
<gene>
    <name evidence="8" type="ORF">SAMN04244550_00181</name>
</gene>
<dbReference type="Pfam" id="PF00892">
    <property type="entry name" value="EamA"/>
    <property type="match status" value="2"/>
</dbReference>
<feature type="transmembrane region" description="Helical" evidence="6">
    <location>
        <begin position="12"/>
        <end position="32"/>
    </location>
</feature>
<comment type="subcellular location">
    <subcellularLocation>
        <location evidence="1">Membrane</location>
        <topology evidence="1">Multi-pass membrane protein</topology>
    </subcellularLocation>
</comment>
<evidence type="ECO:0000313" key="8">
    <source>
        <dbReference type="EMBL" id="SDE35079.1"/>
    </source>
</evidence>
<feature type="transmembrane region" description="Helical" evidence="6">
    <location>
        <begin position="155"/>
        <end position="173"/>
    </location>
</feature>
<proteinExistence type="inferred from homology"/>
<feature type="transmembrane region" description="Helical" evidence="6">
    <location>
        <begin position="241"/>
        <end position="263"/>
    </location>
</feature>
<feature type="transmembrane region" description="Helical" evidence="6">
    <location>
        <begin position="44"/>
        <end position="68"/>
    </location>
</feature>
<reference evidence="8 9" key="1">
    <citation type="submission" date="2016-10" db="EMBL/GenBank/DDBJ databases">
        <authorList>
            <person name="de Groot N.N."/>
        </authorList>
    </citation>
    <scope>NUCLEOTIDE SEQUENCE [LARGE SCALE GENOMIC DNA]</scope>
    <source>
        <strain evidence="9">DSM 938 / 37b4</strain>
    </source>
</reference>
<evidence type="ECO:0000256" key="4">
    <source>
        <dbReference type="ARBA" id="ARBA00022989"/>
    </source>
</evidence>
<name>A0A1G7C6Z5_RHOCA</name>
<feature type="domain" description="EamA" evidence="7">
    <location>
        <begin position="155"/>
        <end position="281"/>
    </location>
</feature>
<dbReference type="EMBL" id="FNAY01000001">
    <property type="protein sequence ID" value="SDE35079.1"/>
    <property type="molecule type" value="Genomic_DNA"/>
</dbReference>
<comment type="similarity">
    <text evidence="2">Belongs to the drug/metabolite transporter (DMT) superfamily. 10 TMS drug/metabolite exporter (DME) (TC 2.A.7.3) family.</text>
</comment>
<dbReference type="InterPro" id="IPR000620">
    <property type="entry name" value="EamA_dom"/>
</dbReference>
<dbReference type="InterPro" id="IPR037185">
    <property type="entry name" value="EmrE-like"/>
</dbReference>
<feature type="transmembrane region" description="Helical" evidence="6">
    <location>
        <begin position="185"/>
        <end position="209"/>
    </location>
</feature>
<protein>
    <submittedName>
        <fullName evidence="8">EamA-like transporter family protein</fullName>
    </submittedName>
</protein>
<dbReference type="RefSeq" id="WP_074552453.1">
    <property type="nucleotide sequence ID" value="NZ_CP119563.1"/>
</dbReference>
<accession>A0A1G7C6Z5</accession>
<keyword evidence="5 6" id="KW-0472">Membrane</keyword>
<dbReference type="Gene3D" id="1.10.3730.20">
    <property type="match status" value="1"/>
</dbReference>
<dbReference type="PANTHER" id="PTHR22911">
    <property type="entry name" value="ACYL-MALONYL CONDENSING ENZYME-RELATED"/>
    <property type="match status" value="1"/>
</dbReference>
<sequence>MDHRSELGAENIRGAGLMTLAMALFALEDMFVKKAAQSLPVGEVLMLFGVGGMICFAALALASGQGLWHPAVASRLMGIKAGFEITGRLGYTLGIALTPLSNASAILQATPLVVVAGAALIFRERVGAARWAAVAIGFLGVLVILRPGLDGFVPAALWTVLGLLGFAGRDLATRAAPKVLTNFQLGLYGFAALIPAGAIILAVTGGAVVPAPANLLPVLGAVLFGVTAYWALTKAMRTGEVAVVTPFRYTRLIFALGLGILVFGESLDAATLLGAALVVASGVYTLLAGARRLKR</sequence>
<evidence type="ECO:0000259" key="7">
    <source>
        <dbReference type="Pfam" id="PF00892"/>
    </source>
</evidence>
<feature type="transmembrane region" description="Helical" evidence="6">
    <location>
        <begin position="103"/>
        <end position="122"/>
    </location>
</feature>
<keyword evidence="4 6" id="KW-1133">Transmembrane helix</keyword>
<dbReference type="PANTHER" id="PTHR22911:SF6">
    <property type="entry name" value="SOLUTE CARRIER FAMILY 35 MEMBER G1"/>
    <property type="match status" value="1"/>
</dbReference>
<feature type="transmembrane region" description="Helical" evidence="6">
    <location>
        <begin position="269"/>
        <end position="290"/>
    </location>
</feature>
<keyword evidence="3 6" id="KW-0812">Transmembrane</keyword>
<evidence type="ECO:0000313" key="9">
    <source>
        <dbReference type="Proteomes" id="UP000183812"/>
    </source>
</evidence>
<feature type="domain" description="EamA" evidence="7">
    <location>
        <begin position="14"/>
        <end position="145"/>
    </location>
</feature>
<evidence type="ECO:0000256" key="3">
    <source>
        <dbReference type="ARBA" id="ARBA00022692"/>
    </source>
</evidence>
<dbReference type="SUPFAM" id="SSF103481">
    <property type="entry name" value="Multidrug resistance efflux transporter EmrE"/>
    <property type="match status" value="2"/>
</dbReference>
<feature type="transmembrane region" description="Helical" evidence="6">
    <location>
        <begin position="129"/>
        <end position="149"/>
    </location>
</feature>
<organism evidence="8 9">
    <name type="scientific">Rhodobacter capsulatus</name>
    <name type="common">Rhodopseudomonas capsulata</name>
    <dbReference type="NCBI Taxonomy" id="1061"/>
    <lineage>
        <taxon>Bacteria</taxon>
        <taxon>Pseudomonadati</taxon>
        <taxon>Pseudomonadota</taxon>
        <taxon>Alphaproteobacteria</taxon>
        <taxon>Rhodobacterales</taxon>
        <taxon>Rhodobacter group</taxon>
        <taxon>Rhodobacter</taxon>
    </lineage>
</organism>
<evidence type="ECO:0000256" key="5">
    <source>
        <dbReference type="ARBA" id="ARBA00023136"/>
    </source>
</evidence>